<dbReference type="Proteomes" id="UP000664795">
    <property type="component" value="Unassembled WGS sequence"/>
</dbReference>
<evidence type="ECO:0000313" key="2">
    <source>
        <dbReference type="Proteomes" id="UP000664795"/>
    </source>
</evidence>
<evidence type="ECO:0000313" key="1">
    <source>
        <dbReference type="EMBL" id="MBO0933086.1"/>
    </source>
</evidence>
<dbReference type="RefSeq" id="WP_207337053.1">
    <property type="nucleotide sequence ID" value="NZ_JAFMYU010000017.1"/>
</dbReference>
<protein>
    <submittedName>
        <fullName evidence="1">Carbon monoxide dehydrogenase subunit G</fullName>
    </submittedName>
</protein>
<name>A0A939K1I2_9BACT</name>
<comment type="caution">
    <text evidence="1">The sequence shown here is derived from an EMBL/GenBank/DDBJ whole genome shotgun (WGS) entry which is preliminary data.</text>
</comment>
<organism evidence="1 2">
    <name type="scientific">Fibrella aquatilis</name>
    <dbReference type="NCBI Taxonomy" id="2817059"/>
    <lineage>
        <taxon>Bacteria</taxon>
        <taxon>Pseudomonadati</taxon>
        <taxon>Bacteroidota</taxon>
        <taxon>Cytophagia</taxon>
        <taxon>Cytophagales</taxon>
        <taxon>Spirosomataceae</taxon>
        <taxon>Fibrella</taxon>
    </lineage>
</organism>
<dbReference type="SUPFAM" id="SSF55961">
    <property type="entry name" value="Bet v1-like"/>
    <property type="match status" value="1"/>
</dbReference>
<dbReference type="CDD" id="cd05018">
    <property type="entry name" value="CoxG"/>
    <property type="match status" value="1"/>
</dbReference>
<dbReference type="EMBL" id="JAFMYU010000017">
    <property type="protein sequence ID" value="MBO0933086.1"/>
    <property type="molecule type" value="Genomic_DNA"/>
</dbReference>
<reference evidence="1 2" key="1">
    <citation type="submission" date="2021-03" db="EMBL/GenBank/DDBJ databases">
        <title>Fibrella sp. HMF5036 genome sequencing and assembly.</title>
        <authorList>
            <person name="Kang H."/>
            <person name="Kim H."/>
            <person name="Bae S."/>
            <person name="Joh K."/>
        </authorList>
    </citation>
    <scope>NUCLEOTIDE SEQUENCE [LARGE SCALE GENOMIC DNA]</scope>
    <source>
        <strain evidence="1 2">HMF5036</strain>
    </source>
</reference>
<gene>
    <name evidence="1" type="ORF">J2I48_18905</name>
</gene>
<proteinExistence type="predicted"/>
<accession>A0A939K1I2</accession>
<dbReference type="InterPro" id="IPR010419">
    <property type="entry name" value="CO_DH_gsu"/>
</dbReference>
<sequence length="152" mass="16203">MDLTGSHTLNAPVATVWAMLMDTDILARIVPGITRLEKTAENEYLAIAEIKLGPVSGAFTGTLSLSDIRQNEGYTLHVKQNSKIGNADATVSIALNALDDAQTEISFNGNARLSGLLARTGQRVISGVATTLTKQFFANFEQELATDPATHS</sequence>
<dbReference type="InterPro" id="IPR023393">
    <property type="entry name" value="START-like_dom_sf"/>
</dbReference>
<dbReference type="PANTHER" id="PTHR38588:SF1">
    <property type="entry name" value="BLL0334 PROTEIN"/>
    <property type="match status" value="1"/>
</dbReference>
<dbReference type="Gene3D" id="3.30.530.20">
    <property type="match status" value="1"/>
</dbReference>
<dbReference type="AlphaFoldDB" id="A0A939K1I2"/>
<keyword evidence="2" id="KW-1185">Reference proteome</keyword>
<dbReference type="Pfam" id="PF06240">
    <property type="entry name" value="COXG"/>
    <property type="match status" value="1"/>
</dbReference>
<dbReference type="PANTHER" id="PTHR38588">
    <property type="entry name" value="BLL0334 PROTEIN"/>
    <property type="match status" value="1"/>
</dbReference>